<dbReference type="InterPro" id="IPR020471">
    <property type="entry name" value="AKR"/>
</dbReference>
<dbReference type="GeneID" id="5887787"/>
<dbReference type="PRINTS" id="PR00069">
    <property type="entry name" value="ALDKETRDTASE"/>
</dbReference>
<name>A9UPH7_MONBE</name>
<dbReference type="EMBL" id="CH991543">
    <property type="protein sequence ID" value="EDQ92425.1"/>
    <property type="molecule type" value="Genomic_DNA"/>
</dbReference>
<dbReference type="InParanoid" id="A9UPH7"/>
<reference evidence="2 3" key="1">
    <citation type="journal article" date="2008" name="Nature">
        <title>The genome of the choanoflagellate Monosiga brevicollis and the origin of metazoans.</title>
        <authorList>
            <consortium name="JGI Sequencing"/>
            <person name="King N."/>
            <person name="Westbrook M.J."/>
            <person name="Young S.L."/>
            <person name="Kuo A."/>
            <person name="Abedin M."/>
            <person name="Chapman J."/>
            <person name="Fairclough S."/>
            <person name="Hellsten U."/>
            <person name="Isogai Y."/>
            <person name="Letunic I."/>
            <person name="Marr M."/>
            <person name="Pincus D."/>
            <person name="Putnam N."/>
            <person name="Rokas A."/>
            <person name="Wright K.J."/>
            <person name="Zuzow R."/>
            <person name="Dirks W."/>
            <person name="Good M."/>
            <person name="Goodstein D."/>
            <person name="Lemons D."/>
            <person name="Li W."/>
            <person name="Lyons J.B."/>
            <person name="Morris A."/>
            <person name="Nichols S."/>
            <person name="Richter D.J."/>
            <person name="Salamov A."/>
            <person name="Bork P."/>
            <person name="Lim W.A."/>
            <person name="Manning G."/>
            <person name="Miller W.T."/>
            <person name="McGinnis W."/>
            <person name="Shapiro H."/>
            <person name="Tjian R."/>
            <person name="Grigoriev I.V."/>
            <person name="Rokhsar D."/>
        </authorList>
    </citation>
    <scope>NUCLEOTIDE SEQUENCE [LARGE SCALE GENOMIC DNA]</scope>
    <source>
        <strain evidence="3">MX1 / ATCC 50154</strain>
    </source>
</reference>
<dbReference type="InterPro" id="IPR044479">
    <property type="entry name" value="LGALDH-like"/>
</dbReference>
<dbReference type="Proteomes" id="UP000001357">
    <property type="component" value="Unassembled WGS sequence"/>
</dbReference>
<dbReference type="GO" id="GO:0016491">
    <property type="term" value="F:oxidoreductase activity"/>
    <property type="evidence" value="ECO:0000318"/>
    <property type="project" value="GO_Central"/>
</dbReference>
<accession>A9UPH7</accession>
<dbReference type="SUPFAM" id="SSF51430">
    <property type="entry name" value="NAD(P)-linked oxidoreductase"/>
    <property type="match status" value="1"/>
</dbReference>
<protein>
    <recommendedName>
        <fullName evidence="1">NADP-dependent oxidoreductase domain-containing protein</fullName>
    </recommendedName>
</protein>
<keyword evidence="3" id="KW-1185">Reference proteome</keyword>
<evidence type="ECO:0000259" key="1">
    <source>
        <dbReference type="Pfam" id="PF00248"/>
    </source>
</evidence>
<evidence type="ECO:0000313" key="3">
    <source>
        <dbReference type="Proteomes" id="UP000001357"/>
    </source>
</evidence>
<dbReference type="KEGG" id="mbr:MONBRDRAFT_13893"/>
<dbReference type="AlphaFoldDB" id="A9UPH7"/>
<feature type="domain" description="NADP-dependent oxidoreductase" evidence="1">
    <location>
        <begin position="36"/>
        <end position="319"/>
    </location>
</feature>
<dbReference type="FunFam" id="3.20.20.100:FF:000011">
    <property type="entry name" value="Aldo/keto reductase"/>
    <property type="match status" value="1"/>
</dbReference>
<sequence length="353" mass="38549">MQPGRPATFVEGFHDEEAVKKMPYRQLSHTGWTVAPLALGGSAFGSVFGDTSDTESAAVIRSAIQRGINLVDTAPWYGHGKSERVLGQTLPHLPRDSFYLMSKVGRYKPNVQEMFDFRAERVLASIDESLERLGVAYLDVGQVHDPEFAPSLDLICSETLPALLKAKEAGKIRHIGITGYPLDVHHYLVEHSPVRIDTALTYCHYTLNDSTLLEHLDFYAAHDIDVINASALSMGLLSTDGPPSWHPAGPAIKAACQDALALCQSRGVNLSRLALHYSLSNPRIATTLVSTAHLAQLEANLDVCLHGLAPVETSTLDELCTGVFGSLHGKETWEGVEVDNYWKQLGQRPNVTS</sequence>
<evidence type="ECO:0000313" key="2">
    <source>
        <dbReference type="EMBL" id="EDQ92425.1"/>
    </source>
</evidence>
<gene>
    <name evidence="2" type="ORF">MONBRDRAFT_13893</name>
</gene>
<dbReference type="STRING" id="81824.A9UPH7"/>
<dbReference type="Pfam" id="PF00248">
    <property type="entry name" value="Aldo_ket_red"/>
    <property type="match status" value="1"/>
</dbReference>
<proteinExistence type="predicted"/>
<dbReference type="RefSeq" id="XP_001742187.1">
    <property type="nucleotide sequence ID" value="XM_001742135.1"/>
</dbReference>
<dbReference type="PANTHER" id="PTHR42686">
    <property type="entry name" value="GH17980P-RELATED"/>
    <property type="match status" value="1"/>
</dbReference>
<dbReference type="GO" id="GO:0010349">
    <property type="term" value="F:L-galactose dehydrogenase activity"/>
    <property type="evidence" value="ECO:0007669"/>
    <property type="project" value="InterPro"/>
</dbReference>
<dbReference type="InterPro" id="IPR023210">
    <property type="entry name" value="NADP_OxRdtase_dom"/>
</dbReference>
<dbReference type="PANTHER" id="PTHR42686:SF1">
    <property type="entry name" value="GH17980P-RELATED"/>
    <property type="match status" value="1"/>
</dbReference>
<dbReference type="Gene3D" id="3.20.20.100">
    <property type="entry name" value="NADP-dependent oxidoreductase domain"/>
    <property type="match status" value="1"/>
</dbReference>
<dbReference type="eggNOG" id="KOG1576">
    <property type="taxonomic scope" value="Eukaryota"/>
</dbReference>
<dbReference type="CDD" id="cd19163">
    <property type="entry name" value="AKR_galDH"/>
    <property type="match status" value="1"/>
</dbReference>
<dbReference type="OMA" id="DYDNMFD"/>
<organism evidence="2 3">
    <name type="scientific">Monosiga brevicollis</name>
    <name type="common">Choanoflagellate</name>
    <dbReference type="NCBI Taxonomy" id="81824"/>
    <lineage>
        <taxon>Eukaryota</taxon>
        <taxon>Choanoflagellata</taxon>
        <taxon>Craspedida</taxon>
        <taxon>Salpingoecidae</taxon>
        <taxon>Monosiga</taxon>
    </lineage>
</organism>
<dbReference type="InterPro" id="IPR036812">
    <property type="entry name" value="NAD(P)_OxRdtase_dom_sf"/>
</dbReference>